<evidence type="ECO:0000259" key="5">
    <source>
        <dbReference type="SMART" id="SM00226"/>
    </source>
</evidence>
<comment type="caution">
    <text evidence="6">The sequence shown here is derived from an EMBL/GenBank/DDBJ whole genome shotgun (WGS) entry which is preliminary data.</text>
</comment>
<dbReference type="InterPro" id="IPR050438">
    <property type="entry name" value="LMW_PTPase"/>
</dbReference>
<comment type="similarity">
    <text evidence="1">Belongs to the low molecular weight phosphotyrosine protein phosphatase family.</text>
</comment>
<dbReference type="RefSeq" id="WP_308489225.1">
    <property type="nucleotide sequence ID" value="NZ_JAVFCB010000005.1"/>
</dbReference>
<feature type="compositionally biased region" description="Low complexity" evidence="4">
    <location>
        <begin position="31"/>
        <end position="44"/>
    </location>
</feature>
<evidence type="ECO:0000256" key="2">
    <source>
        <dbReference type="ARBA" id="ARBA00022801"/>
    </source>
</evidence>
<dbReference type="Gene3D" id="3.40.50.2300">
    <property type="match status" value="1"/>
</dbReference>
<dbReference type="PRINTS" id="PR00719">
    <property type="entry name" value="LMWPTPASE"/>
</dbReference>
<dbReference type="InterPro" id="IPR023485">
    <property type="entry name" value="Ptyr_pPase"/>
</dbReference>
<keyword evidence="7" id="KW-1185">Reference proteome</keyword>
<keyword evidence="2" id="KW-0378">Hydrolase</keyword>
<dbReference type="InterPro" id="IPR017867">
    <property type="entry name" value="Tyr_phospatase_low_mol_wt"/>
</dbReference>
<organism evidence="6 7">
    <name type="scientific">Microbacterium capsulatum</name>
    <dbReference type="NCBI Taxonomy" id="3041921"/>
    <lineage>
        <taxon>Bacteria</taxon>
        <taxon>Bacillati</taxon>
        <taxon>Actinomycetota</taxon>
        <taxon>Actinomycetes</taxon>
        <taxon>Micrococcales</taxon>
        <taxon>Microbacteriaceae</taxon>
        <taxon>Microbacterium</taxon>
    </lineage>
</organism>
<evidence type="ECO:0000256" key="3">
    <source>
        <dbReference type="ARBA" id="ARBA00022912"/>
    </source>
</evidence>
<dbReference type="PANTHER" id="PTHR11717:SF31">
    <property type="entry name" value="LOW MOLECULAR WEIGHT PROTEIN-TYROSINE-PHOSPHATASE ETP-RELATED"/>
    <property type="match status" value="1"/>
</dbReference>
<accession>A0ABU0XGN8</accession>
<dbReference type="EMBL" id="JAVFCB010000005">
    <property type="protein sequence ID" value="MDQ4214288.1"/>
    <property type="molecule type" value="Genomic_DNA"/>
</dbReference>
<reference evidence="6 7" key="1">
    <citation type="submission" date="2023-08" db="EMBL/GenBank/DDBJ databases">
        <title>Microbacterium sp. nov., isolated from a waste landfill.</title>
        <authorList>
            <person name="Wen W."/>
        </authorList>
    </citation>
    <scope>NUCLEOTIDE SEQUENCE [LARGE SCALE GENOMIC DNA]</scope>
    <source>
        <strain evidence="6 7">ASV81</strain>
    </source>
</reference>
<evidence type="ECO:0000313" key="6">
    <source>
        <dbReference type="EMBL" id="MDQ4214288.1"/>
    </source>
</evidence>
<dbReference type="InterPro" id="IPR036196">
    <property type="entry name" value="Ptyr_pPase_sf"/>
</dbReference>
<dbReference type="SMART" id="SM00226">
    <property type="entry name" value="LMWPc"/>
    <property type="match status" value="1"/>
</dbReference>
<evidence type="ECO:0000256" key="4">
    <source>
        <dbReference type="SAM" id="MobiDB-lite"/>
    </source>
</evidence>
<gene>
    <name evidence="6" type="ORF">RBR11_10215</name>
</gene>
<feature type="compositionally biased region" description="Basic and acidic residues" evidence="4">
    <location>
        <begin position="18"/>
        <end position="29"/>
    </location>
</feature>
<evidence type="ECO:0000313" key="7">
    <source>
        <dbReference type="Proteomes" id="UP001230289"/>
    </source>
</evidence>
<dbReference type="Proteomes" id="UP001230289">
    <property type="component" value="Unassembled WGS sequence"/>
</dbReference>
<keyword evidence="3" id="KW-0904">Protein phosphatase</keyword>
<evidence type="ECO:0000256" key="1">
    <source>
        <dbReference type="ARBA" id="ARBA00011063"/>
    </source>
</evidence>
<sequence>MNDPKDPRAADASPAPLTRRELRARRDADATADAEAASPASRAPFAGASPTGSPAAVPDHESVPTILTVCTGNICRSPMAEVLLRARLGGLGVRVHSAGTHGLTGEGMTDLAQEVAIAAGADPHDAAAHEARYLLDPLLAESDLILTMTREHRSHVVQMMPSLLRRAFTIREFARLASATGDDEIHAAMAGPGPDRRARLQALGRVLSDHRGMVPGFPEDDDVLDPYRRPREVYEEAAALLAPALTEVERVVTLALA</sequence>
<proteinExistence type="inferred from homology"/>
<dbReference type="SUPFAM" id="SSF52788">
    <property type="entry name" value="Phosphotyrosine protein phosphatases I"/>
    <property type="match status" value="1"/>
</dbReference>
<protein>
    <submittedName>
        <fullName evidence="6">Low molecular weight phosphatase family protein</fullName>
    </submittedName>
</protein>
<dbReference type="Pfam" id="PF01451">
    <property type="entry name" value="LMWPc"/>
    <property type="match status" value="1"/>
</dbReference>
<dbReference type="PANTHER" id="PTHR11717">
    <property type="entry name" value="LOW MOLECULAR WEIGHT PROTEIN TYROSINE PHOSPHATASE"/>
    <property type="match status" value="1"/>
</dbReference>
<feature type="domain" description="Phosphotyrosine protein phosphatase I" evidence="5">
    <location>
        <begin position="64"/>
        <end position="250"/>
    </location>
</feature>
<name>A0ABU0XGN8_9MICO</name>
<feature type="region of interest" description="Disordered" evidence="4">
    <location>
        <begin position="1"/>
        <end position="59"/>
    </location>
</feature>